<dbReference type="SUPFAM" id="SSF101898">
    <property type="entry name" value="NHL repeat"/>
    <property type="match status" value="1"/>
</dbReference>
<keyword evidence="1" id="KW-1133">Transmembrane helix</keyword>
<keyword evidence="1" id="KW-0812">Transmembrane</keyword>
<sequence length="216" mass="24923">MKKLCCLFILVFVTLMQTFYVSAEEQPLSLVKLEKESATPVNAVGIMVDPNNNIGIFFENGIIYVYHPNGDFFYGLQFKTQGFYASDFDSNGNVMIVDARQDDIYYFDSNGQLVRRIPKAVVMDEFQEDKFYNKQKRIRKIDCGDFSYVLKHSLWHNQLTKTMNDGTEFVFYDSGNSQLIYSFIVIGGIVLIFSVGMLGMIRFILKKCREDMAKTE</sequence>
<dbReference type="KEGG" id="sman:C12CBH8_16430"/>
<organism evidence="3 4">
    <name type="scientific">Solibaculum mannosilyticum</name>
    <dbReference type="NCBI Taxonomy" id="2780922"/>
    <lineage>
        <taxon>Bacteria</taxon>
        <taxon>Bacillati</taxon>
        <taxon>Bacillota</taxon>
        <taxon>Clostridia</taxon>
        <taxon>Eubacteriales</taxon>
        <taxon>Oscillospiraceae</taxon>
        <taxon>Solibaculum</taxon>
    </lineage>
</organism>
<dbReference type="RefSeq" id="WP_099322525.1">
    <property type="nucleotide sequence ID" value="NZ_AP023321.1"/>
</dbReference>
<evidence type="ECO:0000313" key="3">
    <source>
        <dbReference type="EMBL" id="BCI61004.1"/>
    </source>
</evidence>
<evidence type="ECO:0000256" key="1">
    <source>
        <dbReference type="SAM" id="Phobius"/>
    </source>
</evidence>
<keyword evidence="2" id="KW-0732">Signal</keyword>
<accession>A0A7I8D8P7</accession>
<feature type="signal peptide" evidence="2">
    <location>
        <begin position="1"/>
        <end position="23"/>
    </location>
</feature>
<evidence type="ECO:0008006" key="5">
    <source>
        <dbReference type="Google" id="ProtNLM"/>
    </source>
</evidence>
<keyword evidence="4" id="KW-1185">Reference proteome</keyword>
<keyword evidence="1" id="KW-0472">Membrane</keyword>
<feature type="chain" id="PRO_5031161394" description="6-bladed beta-propeller" evidence="2">
    <location>
        <begin position="24"/>
        <end position="216"/>
    </location>
</feature>
<feature type="transmembrane region" description="Helical" evidence="1">
    <location>
        <begin position="179"/>
        <end position="205"/>
    </location>
</feature>
<reference evidence="4" key="1">
    <citation type="submission" date="2020-07" db="EMBL/GenBank/DDBJ databases">
        <title>Complete genome sequencing of Clostridia bacterium strain 12CBH8.</title>
        <authorList>
            <person name="Sakamoto M."/>
            <person name="Murakami T."/>
            <person name="Mori H."/>
        </authorList>
    </citation>
    <scope>NUCLEOTIDE SEQUENCE [LARGE SCALE GENOMIC DNA]</scope>
    <source>
        <strain evidence="4">12CBH8</strain>
    </source>
</reference>
<dbReference type="AlphaFoldDB" id="A0A7I8D8P7"/>
<name>A0A7I8D8P7_9FIRM</name>
<dbReference type="InterPro" id="IPR011042">
    <property type="entry name" value="6-blade_b-propeller_TolB-like"/>
</dbReference>
<dbReference type="Gene3D" id="2.120.10.30">
    <property type="entry name" value="TolB, C-terminal domain"/>
    <property type="match status" value="1"/>
</dbReference>
<dbReference type="Proteomes" id="UP000593890">
    <property type="component" value="Chromosome"/>
</dbReference>
<gene>
    <name evidence="3" type="ORF">C12CBH8_16430</name>
</gene>
<proteinExistence type="predicted"/>
<dbReference type="EMBL" id="AP023321">
    <property type="protein sequence ID" value="BCI61004.1"/>
    <property type="molecule type" value="Genomic_DNA"/>
</dbReference>
<evidence type="ECO:0000256" key="2">
    <source>
        <dbReference type="SAM" id="SignalP"/>
    </source>
</evidence>
<evidence type="ECO:0000313" key="4">
    <source>
        <dbReference type="Proteomes" id="UP000593890"/>
    </source>
</evidence>
<protein>
    <recommendedName>
        <fullName evidence="5">6-bladed beta-propeller</fullName>
    </recommendedName>
</protein>